<keyword evidence="3" id="KW-1185">Reference proteome</keyword>
<dbReference type="Proteomes" id="UP000318138">
    <property type="component" value="Chromosome"/>
</dbReference>
<dbReference type="EMBL" id="CP041372">
    <property type="protein sequence ID" value="QKS69933.1"/>
    <property type="molecule type" value="Genomic_DNA"/>
</dbReference>
<dbReference type="InterPro" id="IPR036390">
    <property type="entry name" value="WH_DNA-bd_sf"/>
</dbReference>
<dbReference type="KEGG" id="psua:FLK61_24445"/>
<dbReference type="InterPro" id="IPR005149">
    <property type="entry name" value="Tscrpt_reg_PadR_N"/>
</dbReference>
<proteinExistence type="predicted"/>
<dbReference type="SUPFAM" id="SSF46785">
    <property type="entry name" value="Winged helix' DNA-binding domain"/>
    <property type="match status" value="1"/>
</dbReference>
<organism evidence="2 3">
    <name type="scientific">Paenalkalicoccus suaedae</name>
    <dbReference type="NCBI Taxonomy" id="2592382"/>
    <lineage>
        <taxon>Bacteria</taxon>
        <taxon>Bacillati</taxon>
        <taxon>Bacillota</taxon>
        <taxon>Bacilli</taxon>
        <taxon>Bacillales</taxon>
        <taxon>Bacillaceae</taxon>
        <taxon>Paenalkalicoccus</taxon>
    </lineage>
</organism>
<dbReference type="InterPro" id="IPR036388">
    <property type="entry name" value="WH-like_DNA-bd_sf"/>
</dbReference>
<dbReference type="AlphaFoldDB" id="A0A859F9S1"/>
<evidence type="ECO:0000259" key="1">
    <source>
        <dbReference type="Pfam" id="PF03551"/>
    </source>
</evidence>
<gene>
    <name evidence="2" type="ORF">FLK61_24445</name>
</gene>
<sequence length="117" mass="13211">MTNEKVVKKYVPASETAYYIMLVLYESPRHGYGISKRVEVLTDGRIQLGSGTIYGTITKMLKDGLIVMYANEERKKVYELTEIGEAILRMEIDRIAELHRHASEIGGEAACKKTAEQ</sequence>
<dbReference type="Gene3D" id="1.10.10.10">
    <property type="entry name" value="Winged helix-like DNA-binding domain superfamily/Winged helix DNA-binding domain"/>
    <property type="match status" value="1"/>
</dbReference>
<protein>
    <submittedName>
        <fullName evidence="2">PadR family transcriptional regulator</fullName>
    </submittedName>
</protein>
<accession>A0A859F9S1</accession>
<dbReference type="RefSeq" id="WP_176007977.1">
    <property type="nucleotide sequence ID" value="NZ_CP041372.2"/>
</dbReference>
<reference evidence="3" key="1">
    <citation type="submission" date="2019-07" db="EMBL/GenBank/DDBJ databases">
        <title>Bacillus alkalisoli sp. nov. isolated from saline soil.</title>
        <authorList>
            <person name="Sun J.-Q."/>
            <person name="Xu L."/>
        </authorList>
    </citation>
    <scope>NUCLEOTIDE SEQUENCE [LARGE SCALE GENOMIC DNA]</scope>
    <source>
        <strain evidence="3">M4U3P1</strain>
    </source>
</reference>
<dbReference type="PANTHER" id="PTHR33169:SF13">
    <property type="entry name" value="PADR-FAMILY TRANSCRIPTIONAL REGULATOR"/>
    <property type="match status" value="1"/>
</dbReference>
<dbReference type="PANTHER" id="PTHR33169">
    <property type="entry name" value="PADR-FAMILY TRANSCRIPTIONAL REGULATOR"/>
    <property type="match status" value="1"/>
</dbReference>
<evidence type="ECO:0000313" key="3">
    <source>
        <dbReference type="Proteomes" id="UP000318138"/>
    </source>
</evidence>
<evidence type="ECO:0000313" key="2">
    <source>
        <dbReference type="EMBL" id="QKS69933.1"/>
    </source>
</evidence>
<dbReference type="Pfam" id="PF03551">
    <property type="entry name" value="PadR"/>
    <property type="match status" value="1"/>
</dbReference>
<name>A0A859F9S1_9BACI</name>
<dbReference type="InterPro" id="IPR052509">
    <property type="entry name" value="Metal_resp_DNA-bind_regulator"/>
</dbReference>
<feature type="domain" description="Transcription regulator PadR N-terminal" evidence="1">
    <location>
        <begin position="20"/>
        <end position="88"/>
    </location>
</feature>